<dbReference type="GeneID" id="72193927"/>
<accession>A0AAE6ZTP7</accession>
<dbReference type="Proteomes" id="UP000501367">
    <property type="component" value="Chromosome"/>
</dbReference>
<dbReference type="EMBL" id="CP051487">
    <property type="protein sequence ID" value="QJC78648.1"/>
    <property type="molecule type" value="Genomic_DNA"/>
</dbReference>
<gene>
    <name evidence="2" type="ORF">HGP31_10090</name>
</gene>
<dbReference type="InterPro" id="IPR037401">
    <property type="entry name" value="SnoaL-like"/>
</dbReference>
<dbReference type="SUPFAM" id="SSF54427">
    <property type="entry name" value="NTF2-like"/>
    <property type="match status" value="1"/>
</dbReference>
<dbReference type="AlphaFoldDB" id="A0AAE6ZTP7"/>
<dbReference type="RefSeq" id="WP_168757600.1">
    <property type="nucleotide sequence ID" value="NZ_CP051487.1"/>
</dbReference>
<evidence type="ECO:0000259" key="1">
    <source>
        <dbReference type="Pfam" id="PF12680"/>
    </source>
</evidence>
<evidence type="ECO:0000313" key="2">
    <source>
        <dbReference type="EMBL" id="QJC78648.1"/>
    </source>
</evidence>
<dbReference type="Gene3D" id="3.10.450.50">
    <property type="match status" value="1"/>
</dbReference>
<feature type="domain" description="SnoaL-like" evidence="1">
    <location>
        <begin position="12"/>
        <end position="101"/>
    </location>
</feature>
<dbReference type="InterPro" id="IPR032710">
    <property type="entry name" value="NTF2-like_dom_sf"/>
</dbReference>
<reference evidence="2 3" key="1">
    <citation type="submission" date="2020-04" db="EMBL/GenBank/DDBJ databases">
        <authorList>
            <person name="Yao Y."/>
            <person name="He Z."/>
        </authorList>
    </citation>
    <scope>NUCLEOTIDE SEQUENCE [LARGE SCALE GENOMIC DNA]</scope>
    <source>
        <strain evidence="2 3">CY-1</strain>
    </source>
</reference>
<name>A0AAE6ZTP7_9PSED</name>
<protein>
    <submittedName>
        <fullName evidence="2">Nuclear transport factor 2 family protein</fullName>
    </submittedName>
</protein>
<sequence>MADFLRCFASEFAALDGSNLHNLKHLYSHDVRFSDPLHEIQGLTALEEYFTELYANVSELGFTFHGYDQVQDGAGYLRWTLHYRHPRLRHGQLIEVVGCSHLLWHKKVYQHRDYFDAGALLYEHLPLMGSAIGWLKGRLA</sequence>
<dbReference type="KEGG" id="pum:HGP31_10090"/>
<organism evidence="2 3">
    <name type="scientific">Pseudomonas umsongensis</name>
    <dbReference type="NCBI Taxonomy" id="198618"/>
    <lineage>
        <taxon>Bacteria</taxon>
        <taxon>Pseudomonadati</taxon>
        <taxon>Pseudomonadota</taxon>
        <taxon>Gammaproteobacteria</taxon>
        <taxon>Pseudomonadales</taxon>
        <taxon>Pseudomonadaceae</taxon>
        <taxon>Pseudomonas</taxon>
    </lineage>
</organism>
<proteinExistence type="predicted"/>
<dbReference type="Pfam" id="PF12680">
    <property type="entry name" value="SnoaL_2"/>
    <property type="match status" value="1"/>
</dbReference>
<evidence type="ECO:0000313" key="3">
    <source>
        <dbReference type="Proteomes" id="UP000501367"/>
    </source>
</evidence>